<feature type="transmembrane region" description="Helical" evidence="5">
    <location>
        <begin position="118"/>
        <end position="147"/>
    </location>
</feature>
<dbReference type="InterPro" id="IPR044878">
    <property type="entry name" value="UbiA_sf"/>
</dbReference>
<dbReference type="EMBL" id="MU864437">
    <property type="protein sequence ID" value="KAK4185893.1"/>
    <property type="molecule type" value="Genomic_DNA"/>
</dbReference>
<evidence type="ECO:0000256" key="4">
    <source>
        <dbReference type="ARBA" id="ARBA00023136"/>
    </source>
</evidence>
<dbReference type="InterPro" id="IPR050475">
    <property type="entry name" value="Prenyltransferase_related"/>
</dbReference>
<feature type="transmembrane region" description="Helical" evidence="5">
    <location>
        <begin position="159"/>
        <end position="181"/>
    </location>
</feature>
<dbReference type="Pfam" id="PF01040">
    <property type="entry name" value="UbiA"/>
    <property type="match status" value="1"/>
</dbReference>
<name>A0AAN6WQJ3_9PEZI</name>
<dbReference type="GO" id="GO:0016765">
    <property type="term" value="F:transferase activity, transferring alkyl or aryl (other than methyl) groups"/>
    <property type="evidence" value="ECO:0007669"/>
    <property type="project" value="InterPro"/>
</dbReference>
<reference evidence="6" key="2">
    <citation type="submission" date="2023-05" db="EMBL/GenBank/DDBJ databases">
        <authorList>
            <consortium name="Lawrence Berkeley National Laboratory"/>
            <person name="Steindorff A."/>
            <person name="Hensen N."/>
            <person name="Bonometti L."/>
            <person name="Westerberg I."/>
            <person name="Brannstrom I.O."/>
            <person name="Guillou S."/>
            <person name="Cros-Aarteil S."/>
            <person name="Calhoun S."/>
            <person name="Haridas S."/>
            <person name="Kuo A."/>
            <person name="Mondo S."/>
            <person name="Pangilinan J."/>
            <person name="Riley R."/>
            <person name="Labutti K."/>
            <person name="Andreopoulos B."/>
            <person name="Lipzen A."/>
            <person name="Chen C."/>
            <person name="Yanf M."/>
            <person name="Daum C."/>
            <person name="Ng V."/>
            <person name="Clum A."/>
            <person name="Ohm R."/>
            <person name="Martin F."/>
            <person name="Silar P."/>
            <person name="Natvig D."/>
            <person name="Lalanne C."/>
            <person name="Gautier V."/>
            <person name="Ament-Velasquez S.L."/>
            <person name="Kruys A."/>
            <person name="Hutchinson M.I."/>
            <person name="Powell A.J."/>
            <person name="Barry K."/>
            <person name="Miller A.N."/>
            <person name="Grigoriev I.V."/>
            <person name="Debuchy R."/>
            <person name="Gladieux P."/>
            <person name="Thoren M.H."/>
            <person name="Johannesson H."/>
        </authorList>
    </citation>
    <scope>NUCLEOTIDE SEQUENCE</scope>
    <source>
        <strain evidence="6">PSN309</strain>
    </source>
</reference>
<evidence type="ECO:0000313" key="7">
    <source>
        <dbReference type="Proteomes" id="UP001302126"/>
    </source>
</evidence>
<feature type="transmembrane region" description="Helical" evidence="5">
    <location>
        <begin position="261"/>
        <end position="277"/>
    </location>
</feature>
<dbReference type="CDD" id="cd13965">
    <property type="entry name" value="PT_UbiA_3"/>
    <property type="match status" value="1"/>
</dbReference>
<protein>
    <submittedName>
        <fullName evidence="6">UbiA prenyltransferase family-domain-containing protein</fullName>
    </submittedName>
</protein>
<dbReference type="Gene3D" id="1.10.357.140">
    <property type="entry name" value="UbiA prenyltransferase"/>
    <property type="match status" value="1"/>
</dbReference>
<comment type="subcellular location">
    <subcellularLocation>
        <location evidence="1">Membrane</location>
        <topology evidence="1">Multi-pass membrane protein</topology>
    </subcellularLocation>
</comment>
<dbReference type="GO" id="GO:0016020">
    <property type="term" value="C:membrane"/>
    <property type="evidence" value="ECO:0007669"/>
    <property type="project" value="UniProtKB-SubCell"/>
</dbReference>
<evidence type="ECO:0000256" key="2">
    <source>
        <dbReference type="ARBA" id="ARBA00022692"/>
    </source>
</evidence>
<keyword evidence="2 5" id="KW-0812">Transmembrane</keyword>
<comment type="caution">
    <text evidence="6">The sequence shown here is derived from an EMBL/GenBank/DDBJ whole genome shotgun (WGS) entry which is preliminary data.</text>
</comment>
<dbReference type="PANTHER" id="PTHR42723">
    <property type="entry name" value="CHLOROPHYLL SYNTHASE"/>
    <property type="match status" value="1"/>
</dbReference>
<evidence type="ECO:0000256" key="1">
    <source>
        <dbReference type="ARBA" id="ARBA00004141"/>
    </source>
</evidence>
<evidence type="ECO:0000313" key="6">
    <source>
        <dbReference type="EMBL" id="KAK4185893.1"/>
    </source>
</evidence>
<dbReference type="Proteomes" id="UP001302126">
    <property type="component" value="Unassembled WGS sequence"/>
</dbReference>
<evidence type="ECO:0000256" key="3">
    <source>
        <dbReference type="ARBA" id="ARBA00022989"/>
    </source>
</evidence>
<dbReference type="PANTHER" id="PTHR42723:SF1">
    <property type="entry name" value="CHLOROPHYLL SYNTHASE, CHLOROPLASTIC"/>
    <property type="match status" value="1"/>
</dbReference>
<keyword evidence="7" id="KW-1185">Reference proteome</keyword>
<keyword evidence="4 5" id="KW-0472">Membrane</keyword>
<reference evidence="6" key="1">
    <citation type="journal article" date="2023" name="Mol. Phylogenet. Evol.">
        <title>Genome-scale phylogeny and comparative genomics of the fungal order Sordariales.</title>
        <authorList>
            <person name="Hensen N."/>
            <person name="Bonometti L."/>
            <person name="Westerberg I."/>
            <person name="Brannstrom I.O."/>
            <person name="Guillou S."/>
            <person name="Cros-Aarteil S."/>
            <person name="Calhoun S."/>
            <person name="Haridas S."/>
            <person name="Kuo A."/>
            <person name="Mondo S."/>
            <person name="Pangilinan J."/>
            <person name="Riley R."/>
            <person name="LaButti K."/>
            <person name="Andreopoulos B."/>
            <person name="Lipzen A."/>
            <person name="Chen C."/>
            <person name="Yan M."/>
            <person name="Daum C."/>
            <person name="Ng V."/>
            <person name="Clum A."/>
            <person name="Steindorff A."/>
            <person name="Ohm R.A."/>
            <person name="Martin F."/>
            <person name="Silar P."/>
            <person name="Natvig D.O."/>
            <person name="Lalanne C."/>
            <person name="Gautier V."/>
            <person name="Ament-Velasquez S.L."/>
            <person name="Kruys A."/>
            <person name="Hutchinson M.I."/>
            <person name="Powell A.J."/>
            <person name="Barry K."/>
            <person name="Miller A.N."/>
            <person name="Grigoriev I.V."/>
            <person name="Debuchy R."/>
            <person name="Gladieux P."/>
            <person name="Hiltunen Thoren M."/>
            <person name="Johannesson H."/>
        </authorList>
    </citation>
    <scope>NUCLEOTIDE SEQUENCE</scope>
    <source>
        <strain evidence="6">PSN309</strain>
    </source>
</reference>
<organism evidence="6 7">
    <name type="scientific">Podospora australis</name>
    <dbReference type="NCBI Taxonomy" id="1536484"/>
    <lineage>
        <taxon>Eukaryota</taxon>
        <taxon>Fungi</taxon>
        <taxon>Dikarya</taxon>
        <taxon>Ascomycota</taxon>
        <taxon>Pezizomycotina</taxon>
        <taxon>Sordariomycetes</taxon>
        <taxon>Sordariomycetidae</taxon>
        <taxon>Sordariales</taxon>
        <taxon>Podosporaceae</taxon>
        <taxon>Podospora</taxon>
    </lineage>
</organism>
<dbReference type="InterPro" id="IPR000537">
    <property type="entry name" value="UbiA_prenyltransferase"/>
</dbReference>
<dbReference type="AlphaFoldDB" id="A0AAN6WQJ3"/>
<keyword evidence="3 5" id="KW-1133">Transmembrane helix</keyword>
<gene>
    <name evidence="6" type="ORF">QBC35DRAFT_388544</name>
</gene>
<accession>A0AAN6WQJ3</accession>
<evidence type="ECO:0000256" key="5">
    <source>
        <dbReference type="SAM" id="Phobius"/>
    </source>
</evidence>
<sequence>MSLLASKIFQPLNKSISFLRLLWDFIESDFVTFAVPNTAFGIFGALSSILVTPSSSSIPPAHLLLSRLPRVLAFNVGNLLVFDLANQRTETSAEEDRLNKPWRPIPQGKITTNQTRRLMLAVIPLVLGLNYLLGAWEQGVFILILSWLYNDLGGGDEVFVREIIISVAYGLFNSGSLIVAVGPAHKQLSTLGVAWTVIVSGVILTTMQVQDLKDQAGDKLRGRKTICLYMGENFSRRSIAFFVCFWTVLCGWFWALGPLPLVFVTITGVVVAFRVLFLRDDQKADAKSWRLWCLWHASLYTLPLSAAL</sequence>
<proteinExistence type="predicted"/>